<evidence type="ECO:0000259" key="5">
    <source>
        <dbReference type="PROSITE" id="PS50893"/>
    </source>
</evidence>
<dbReference type="SMART" id="SM00382">
    <property type="entry name" value="AAA"/>
    <property type="match status" value="2"/>
</dbReference>
<dbReference type="GO" id="GO:0016887">
    <property type="term" value="F:ATP hydrolysis activity"/>
    <property type="evidence" value="ECO:0007669"/>
    <property type="project" value="InterPro"/>
</dbReference>
<name>A0A7K1TAZ7_9BACT</name>
<organism evidence="6 7">
    <name type="scientific">Hymenobacter ginkgonis</name>
    <dbReference type="NCBI Taxonomy" id="2682976"/>
    <lineage>
        <taxon>Bacteria</taxon>
        <taxon>Pseudomonadati</taxon>
        <taxon>Bacteroidota</taxon>
        <taxon>Cytophagia</taxon>
        <taxon>Cytophagales</taxon>
        <taxon>Hymenobacteraceae</taxon>
        <taxon>Hymenobacter</taxon>
    </lineage>
</organism>
<feature type="domain" description="ABC transporter" evidence="5">
    <location>
        <begin position="51"/>
        <end position="303"/>
    </location>
</feature>
<comment type="similarity">
    <text evidence="1">Belongs to the ABC transporter superfamily.</text>
</comment>
<evidence type="ECO:0000256" key="2">
    <source>
        <dbReference type="ARBA" id="ARBA00022448"/>
    </source>
</evidence>
<protein>
    <submittedName>
        <fullName evidence="6">ATP-binding cassette domain-containing protein</fullName>
    </submittedName>
</protein>
<proteinExistence type="inferred from homology"/>
<comment type="caution">
    <text evidence="6">The sequence shown here is derived from an EMBL/GenBank/DDBJ whole genome shotgun (WGS) entry which is preliminary data.</text>
</comment>
<evidence type="ECO:0000256" key="4">
    <source>
        <dbReference type="ARBA" id="ARBA00022840"/>
    </source>
</evidence>
<dbReference type="PANTHER" id="PTHR43117">
    <property type="entry name" value="OSMOPROTECTANT IMPORT ATP-BINDING PROTEIN OSMV"/>
    <property type="match status" value="1"/>
</dbReference>
<reference evidence="6 7" key="1">
    <citation type="submission" date="2019-12" db="EMBL/GenBank/DDBJ databases">
        <title>Hymenobacter sp. HMF4947 Genome sequencing and assembly.</title>
        <authorList>
            <person name="Kang H."/>
            <person name="Cha I."/>
            <person name="Kim H."/>
            <person name="Joh K."/>
        </authorList>
    </citation>
    <scope>NUCLEOTIDE SEQUENCE [LARGE SCALE GENOMIC DNA]</scope>
    <source>
        <strain evidence="6 7">HMF4947</strain>
    </source>
</reference>
<dbReference type="PANTHER" id="PTHR43117:SF4">
    <property type="entry name" value="OSMOPROTECTANT IMPORT ATP-BINDING PROTEIN OSMV"/>
    <property type="match status" value="1"/>
</dbReference>
<dbReference type="InterPro" id="IPR003593">
    <property type="entry name" value="AAA+_ATPase"/>
</dbReference>
<evidence type="ECO:0000313" key="7">
    <source>
        <dbReference type="Proteomes" id="UP000441336"/>
    </source>
</evidence>
<dbReference type="EMBL" id="WQKZ01000001">
    <property type="protein sequence ID" value="MVN75559.1"/>
    <property type="molecule type" value="Genomic_DNA"/>
</dbReference>
<evidence type="ECO:0000256" key="3">
    <source>
        <dbReference type="ARBA" id="ARBA00022741"/>
    </source>
</evidence>
<keyword evidence="2" id="KW-0813">Transport</keyword>
<keyword evidence="4 6" id="KW-0067">ATP-binding</keyword>
<dbReference type="AlphaFoldDB" id="A0A7K1TAZ7"/>
<dbReference type="SUPFAM" id="SSF52540">
    <property type="entry name" value="P-loop containing nucleoside triphosphate hydrolases"/>
    <property type="match status" value="2"/>
</dbReference>
<dbReference type="Proteomes" id="UP000441336">
    <property type="component" value="Unassembled WGS sequence"/>
</dbReference>
<evidence type="ECO:0000256" key="1">
    <source>
        <dbReference type="ARBA" id="ARBA00005417"/>
    </source>
</evidence>
<dbReference type="Pfam" id="PF00005">
    <property type="entry name" value="ABC_tran"/>
    <property type="match status" value="2"/>
</dbReference>
<dbReference type="InterPro" id="IPR003439">
    <property type="entry name" value="ABC_transporter-like_ATP-bd"/>
</dbReference>
<accession>A0A7K1TAZ7</accession>
<dbReference type="GO" id="GO:0005524">
    <property type="term" value="F:ATP binding"/>
    <property type="evidence" value="ECO:0007669"/>
    <property type="project" value="UniProtKB-KW"/>
</dbReference>
<feature type="domain" description="ABC transporter" evidence="5">
    <location>
        <begin position="322"/>
        <end position="547"/>
    </location>
</feature>
<dbReference type="InterPro" id="IPR027417">
    <property type="entry name" value="P-loop_NTPase"/>
</dbReference>
<sequence length="547" mass="58297">MRHPAAAKMRRGALLLVARRWPVLPAFSTQPVKTENSADGQGLPGSPTPLLALDHVKARHLDRVIFSDLSFRIAPGQHWALVGPSGAGKSALLAALAGQLLLTGGQAAYPGLEAEARRRAGAAPLASWRQVVSLVGARAPFKARPGGSELYYQQRYEATAAEEVPTVREHLRALPPPAAGAPWTYERVVDILRLAALQDQPLIQLSNGETKRLRLATALLRNPVLLLLDNPLAGLDAASRATFDALLAAVAAAGTTVVLATAPTEIPALVTHVAELAAGQIARMLPRANFRPAVATGPLPLPAAAAVQALWPATPVPFQSLVKLEEVSVRYGERTVLSRLSWEVKPGERWALLGPNGSGKSTLLSLLNADNPQAYGQRIMLFDRPRGTGESIWDIKRRIGYVSPELLQYFPGQPTCLQVVASGFGDTLGPGRPTPAQLDKARSWLAVLHLATYAAQPLRQAPASVQRLCLVARALVKNPPLLLLDEPGQGLDTAQQAYFRAVLEVLCQVSPVALIYVSHYAADIPASVTRVLRLAEGVGTVGQVARA</sequence>
<keyword evidence="3" id="KW-0547">Nucleotide-binding</keyword>
<evidence type="ECO:0000313" key="6">
    <source>
        <dbReference type="EMBL" id="MVN75559.1"/>
    </source>
</evidence>
<dbReference type="Gene3D" id="3.40.50.300">
    <property type="entry name" value="P-loop containing nucleotide triphosphate hydrolases"/>
    <property type="match status" value="2"/>
</dbReference>
<keyword evidence="7" id="KW-1185">Reference proteome</keyword>
<gene>
    <name evidence="6" type="ORF">GO988_04395</name>
</gene>
<dbReference type="PROSITE" id="PS50893">
    <property type="entry name" value="ABC_TRANSPORTER_2"/>
    <property type="match status" value="2"/>
</dbReference>